<protein>
    <submittedName>
        <fullName evidence="3">Uncharacterized protein</fullName>
    </submittedName>
</protein>
<feature type="transmembrane region" description="Helical" evidence="2">
    <location>
        <begin position="156"/>
        <end position="174"/>
    </location>
</feature>
<feature type="compositionally biased region" description="Low complexity" evidence="1">
    <location>
        <begin position="9"/>
        <end position="18"/>
    </location>
</feature>
<dbReference type="Proteomes" id="UP000315647">
    <property type="component" value="Chromosome"/>
</dbReference>
<feature type="transmembrane region" description="Helical" evidence="2">
    <location>
        <begin position="195"/>
        <end position="222"/>
    </location>
</feature>
<gene>
    <name evidence="3" type="ORF">Enr10x_35480</name>
</gene>
<dbReference type="EMBL" id="CP037421">
    <property type="protein sequence ID" value="QDT28208.1"/>
    <property type="molecule type" value="Genomic_DNA"/>
</dbReference>
<keyword evidence="2" id="KW-0812">Transmembrane</keyword>
<organism evidence="3 4">
    <name type="scientific">Gimesia panareensis</name>
    <dbReference type="NCBI Taxonomy" id="2527978"/>
    <lineage>
        <taxon>Bacteria</taxon>
        <taxon>Pseudomonadati</taxon>
        <taxon>Planctomycetota</taxon>
        <taxon>Planctomycetia</taxon>
        <taxon>Planctomycetales</taxon>
        <taxon>Planctomycetaceae</taxon>
        <taxon>Gimesia</taxon>
    </lineage>
</organism>
<keyword evidence="4" id="KW-1185">Reference proteome</keyword>
<feature type="region of interest" description="Disordered" evidence="1">
    <location>
        <begin position="1"/>
        <end position="24"/>
    </location>
</feature>
<evidence type="ECO:0000256" key="1">
    <source>
        <dbReference type="SAM" id="MobiDB-lite"/>
    </source>
</evidence>
<reference evidence="3 4" key="1">
    <citation type="submission" date="2019-03" db="EMBL/GenBank/DDBJ databases">
        <title>Deep-cultivation of Planctomycetes and their phenomic and genomic characterization uncovers novel biology.</title>
        <authorList>
            <person name="Wiegand S."/>
            <person name="Jogler M."/>
            <person name="Boedeker C."/>
            <person name="Pinto D."/>
            <person name="Vollmers J."/>
            <person name="Rivas-Marin E."/>
            <person name="Kohn T."/>
            <person name="Peeters S.H."/>
            <person name="Heuer A."/>
            <person name="Rast P."/>
            <person name="Oberbeckmann S."/>
            <person name="Bunk B."/>
            <person name="Jeske O."/>
            <person name="Meyerdierks A."/>
            <person name="Storesund J.E."/>
            <person name="Kallscheuer N."/>
            <person name="Luecker S."/>
            <person name="Lage O.M."/>
            <person name="Pohl T."/>
            <person name="Merkel B.J."/>
            <person name="Hornburger P."/>
            <person name="Mueller R.-W."/>
            <person name="Bruemmer F."/>
            <person name="Labrenz M."/>
            <person name="Spormann A.M."/>
            <person name="Op den Camp H."/>
            <person name="Overmann J."/>
            <person name="Amann R."/>
            <person name="Jetten M.S.M."/>
            <person name="Mascher T."/>
            <person name="Medema M.H."/>
            <person name="Devos D.P."/>
            <person name="Kaster A.-K."/>
            <person name="Ovreas L."/>
            <person name="Rohde M."/>
            <person name="Galperin M.Y."/>
            <person name="Jogler C."/>
        </authorList>
    </citation>
    <scope>NUCLEOTIDE SEQUENCE [LARGE SCALE GENOMIC DNA]</scope>
    <source>
        <strain evidence="3 4">Enr10</strain>
    </source>
</reference>
<evidence type="ECO:0000313" key="4">
    <source>
        <dbReference type="Proteomes" id="UP000315647"/>
    </source>
</evidence>
<keyword evidence="2" id="KW-1133">Transmembrane helix</keyword>
<evidence type="ECO:0000256" key="2">
    <source>
        <dbReference type="SAM" id="Phobius"/>
    </source>
</evidence>
<sequence>MTDDHNPEEVVPSESAEVTTPENDASVMVWSSSSGESKLLHAMQIDETGIAWLLNISKPKILEELIGRINENPDQATSIISAESKGKFLPREQLARVSYTEGLSQLLIIDTDGKKHKVTDGEEGEQRQIFEAVRQHLGGDAGEEEADAWSVMQGPLLGLVITAAAGGFMVFLATEADPNKEFTGRRRGMKQLLNWLGYTIGPTWMGVIAGTIFLGIFAYMIMQLVKRPVREFLAFKTV</sequence>
<dbReference type="RefSeq" id="WP_145450797.1">
    <property type="nucleotide sequence ID" value="NZ_CP037421.1"/>
</dbReference>
<keyword evidence="2" id="KW-0472">Membrane</keyword>
<evidence type="ECO:0000313" key="3">
    <source>
        <dbReference type="EMBL" id="QDT28208.1"/>
    </source>
</evidence>
<name>A0A517Q9A3_9PLAN</name>
<accession>A0A517Q9A3</accession>
<dbReference type="AlphaFoldDB" id="A0A517Q9A3"/>
<proteinExistence type="predicted"/>